<dbReference type="InterPro" id="IPR027417">
    <property type="entry name" value="P-loop_NTPase"/>
</dbReference>
<evidence type="ECO:0000313" key="1">
    <source>
        <dbReference type="EMBL" id="QBK84927.1"/>
    </source>
</evidence>
<proteinExistence type="predicted"/>
<accession>A0A481YPQ7</accession>
<dbReference type="SUPFAM" id="SSF52540">
    <property type="entry name" value="P-loop containing nucleoside triphosphate hydrolases"/>
    <property type="match status" value="1"/>
</dbReference>
<organism evidence="1">
    <name type="scientific">Pithovirus LCDPAC02</name>
    <dbReference type="NCBI Taxonomy" id="2506601"/>
    <lineage>
        <taxon>Viruses</taxon>
        <taxon>Pithoviruses</taxon>
    </lineage>
</organism>
<name>A0A481YPQ7_9VIRU</name>
<gene>
    <name evidence="1" type="ORF">LCDPAC02_01260</name>
</gene>
<sequence length="336" mass="40386">MSNIFLSNPYKIVILGKQSIGKTTFINQILNYYECENKYISNEYSIYNILLDDIPISIYEFNNNYVENVYYIFNNENPYNVLYIILHSMRDDDLSNISRYKKIVKRINRNSEIMIVGNSINKIGDTLLNHIKYNILKTYNGISRNFKLFYGDFVCDDFPNPIKDILKHIKYVYKDTFIEDVNYIFDINTIIDIIINMFDRVVKLECIISKEDLCCILSDYDFELNELLLFLENAEYIIPYKDEYIFTLNLPSSIKPNYYFYKKIINGRLRSNFEVMKLHSQYINIDKCSKYESYYVINDIHIEISINCENCEKYIYIKYKYYNNTIEKFIKKIESF</sequence>
<dbReference type="EMBL" id="MK500300">
    <property type="protein sequence ID" value="QBK84927.1"/>
    <property type="molecule type" value="Genomic_DNA"/>
</dbReference>
<reference evidence="1" key="1">
    <citation type="journal article" date="2019" name="MBio">
        <title>Virus Genomes from Deep Sea Sediments Expand the Ocean Megavirome and Support Independent Origins of Viral Gigantism.</title>
        <authorList>
            <person name="Backstrom D."/>
            <person name="Yutin N."/>
            <person name="Jorgensen S.L."/>
            <person name="Dharamshi J."/>
            <person name="Homa F."/>
            <person name="Zaremba-Niedwiedzka K."/>
            <person name="Spang A."/>
            <person name="Wolf Y.I."/>
            <person name="Koonin E.V."/>
            <person name="Ettema T.J."/>
        </authorList>
    </citation>
    <scope>NUCLEOTIDE SEQUENCE</scope>
</reference>
<dbReference type="Gene3D" id="3.40.50.300">
    <property type="entry name" value="P-loop containing nucleotide triphosphate hydrolases"/>
    <property type="match status" value="1"/>
</dbReference>
<protein>
    <submittedName>
        <fullName evidence="1">Uncharacterized protein</fullName>
    </submittedName>
</protein>